<gene>
    <name evidence="1" type="ORF">CYNAS_LOCUS8385</name>
</gene>
<dbReference type="Pfam" id="PF25681">
    <property type="entry name" value="Phage_TTP_17"/>
    <property type="match status" value="1"/>
</dbReference>
<reference evidence="1" key="1">
    <citation type="submission" date="2023-07" db="EMBL/GenBank/DDBJ databases">
        <authorList>
            <consortium name="CYATHOMIX"/>
        </authorList>
    </citation>
    <scope>NUCLEOTIDE SEQUENCE</scope>
    <source>
        <strain evidence="1">N/A</strain>
    </source>
</reference>
<name>A0AA36GQE5_CYLNA</name>
<accession>A0AA36GQE5</accession>
<organism evidence="1 2">
    <name type="scientific">Cylicocyclus nassatus</name>
    <name type="common">Nematode worm</name>
    <dbReference type="NCBI Taxonomy" id="53992"/>
    <lineage>
        <taxon>Eukaryota</taxon>
        <taxon>Metazoa</taxon>
        <taxon>Ecdysozoa</taxon>
        <taxon>Nematoda</taxon>
        <taxon>Chromadorea</taxon>
        <taxon>Rhabditida</taxon>
        <taxon>Rhabditina</taxon>
        <taxon>Rhabditomorpha</taxon>
        <taxon>Strongyloidea</taxon>
        <taxon>Strongylidae</taxon>
        <taxon>Cylicocyclus</taxon>
    </lineage>
</organism>
<evidence type="ECO:0000313" key="1">
    <source>
        <dbReference type="EMBL" id="CAJ0596402.1"/>
    </source>
</evidence>
<dbReference type="EMBL" id="CATQJL010000117">
    <property type="protein sequence ID" value="CAJ0596402.1"/>
    <property type="molecule type" value="Genomic_DNA"/>
</dbReference>
<proteinExistence type="predicted"/>
<protein>
    <submittedName>
        <fullName evidence="1">Uncharacterized protein</fullName>
    </submittedName>
</protein>
<evidence type="ECO:0000313" key="2">
    <source>
        <dbReference type="Proteomes" id="UP001176961"/>
    </source>
</evidence>
<dbReference type="InterPro" id="IPR058154">
    <property type="entry name" value="Bxb1_TTP-like"/>
</dbReference>
<comment type="caution">
    <text evidence="1">The sequence shown here is derived from an EMBL/GenBank/DDBJ whole genome shotgun (WGS) entry which is preliminary data.</text>
</comment>
<sequence>MIELTVLNYLKNALDVPVTMEKPTSNIEEYVVIEKTGADRENYIDSAVFAIQSYSDTLYNAAELNEKVKEAMLGDGVTTYGIIASTDIRGQKMSADTSKVSAGKPAIGGAIFRAPLNSTLPSNASIALDTAFVCLGYVSEDGLVNNNSPASEDIKAWGGDTVLTTQTEKPDTFGFKLIEVLNDEVLKAVYGSANVSTITVGTETTHTEIKVTANAKEQEEAAWVIEMILKGNKKKRIVIPDAKITEIGEISYKDNEAVGYDVTITALPDSAQNTHYEYIY</sequence>
<dbReference type="Proteomes" id="UP001176961">
    <property type="component" value="Unassembled WGS sequence"/>
</dbReference>
<keyword evidence="2" id="KW-1185">Reference proteome</keyword>
<dbReference type="AlphaFoldDB" id="A0AA36GQE5"/>